<gene>
    <name evidence="1" type="ORF">N7460_011580</name>
</gene>
<evidence type="ECO:0000313" key="1">
    <source>
        <dbReference type="EMBL" id="KAJ6026763.1"/>
    </source>
</evidence>
<dbReference type="EMBL" id="JAQJZL010000015">
    <property type="protein sequence ID" value="KAJ6026763.1"/>
    <property type="molecule type" value="Genomic_DNA"/>
</dbReference>
<comment type="caution">
    <text evidence="1">The sequence shown here is derived from an EMBL/GenBank/DDBJ whole genome shotgun (WGS) entry which is preliminary data.</text>
</comment>
<dbReference type="Proteomes" id="UP001219568">
    <property type="component" value="Unassembled WGS sequence"/>
</dbReference>
<dbReference type="Gene3D" id="2.120.10.30">
    <property type="entry name" value="TolB, C-terminal domain"/>
    <property type="match status" value="1"/>
</dbReference>
<sequence length="424" mass="46545">MGLLSTLSLGIFVALVAFLSGPISHIIRIGGVFLTPNPTVLGEGQGPVYIEDTIHCEDVHHYRPANLLFTACEDYKNPRFSWFPPLGNLVPSTTSGSIHLVDPKTMKSTRLAFTNFKGPFITHGIDVIKDQQHEDAVYIFAVNHLPNPAYFNATSDSEIPEGTHKARSQVELFHHILGSKTVQHIRSINHPLIETPNDIYAESPESFYVTNDHFYREGAMRHIEDVWPSAKWSSIIHVQLPTNTKDTEIQASVALTGLWNNNGLAHGRTTNEMIISSAVGGELYIATPNPDISISNHSLSISESVTFNIVTDNPSYYVDPYATSDDDVSGVVIAGISRGIRLPVTAKDPDGIDPVQVWYARPSGSGVGAGWEKRLLFEDDGTRIRTASAAVLVPVEMNGDGVKRAWLFVTGFMSERMVAVQVEL</sequence>
<keyword evidence="2" id="KW-1185">Reference proteome</keyword>
<reference evidence="1" key="1">
    <citation type="journal article" date="2023" name="IMA Fungus">
        <title>Comparative genomic study of the Penicillium genus elucidates a diverse pangenome and 15 lateral gene transfer events.</title>
        <authorList>
            <person name="Petersen C."/>
            <person name="Sorensen T."/>
            <person name="Nielsen M.R."/>
            <person name="Sondergaard T.E."/>
            <person name="Sorensen J.L."/>
            <person name="Fitzpatrick D.A."/>
            <person name="Frisvad J.C."/>
            <person name="Nielsen K.L."/>
        </authorList>
    </citation>
    <scope>NUCLEOTIDE SEQUENCE</scope>
    <source>
        <strain evidence="1">IBT 15450</strain>
    </source>
</reference>
<dbReference type="InterPro" id="IPR051288">
    <property type="entry name" value="Serum_paraoxonase/arylesterase"/>
</dbReference>
<reference evidence="1" key="2">
    <citation type="submission" date="2023-01" db="EMBL/GenBank/DDBJ databases">
        <authorList>
            <person name="Petersen C."/>
        </authorList>
    </citation>
    <scope>NUCLEOTIDE SEQUENCE</scope>
    <source>
        <strain evidence="1">IBT 15450</strain>
    </source>
</reference>
<name>A0AAD6I1R1_PENCN</name>
<dbReference type="PANTHER" id="PTHR11799:SF12">
    <property type="entry name" value="PARAOXONASE-RELATED"/>
    <property type="match status" value="1"/>
</dbReference>
<organism evidence="1 2">
    <name type="scientific">Penicillium canescens</name>
    <dbReference type="NCBI Taxonomy" id="5083"/>
    <lineage>
        <taxon>Eukaryota</taxon>
        <taxon>Fungi</taxon>
        <taxon>Dikarya</taxon>
        <taxon>Ascomycota</taxon>
        <taxon>Pezizomycotina</taxon>
        <taxon>Eurotiomycetes</taxon>
        <taxon>Eurotiomycetidae</taxon>
        <taxon>Eurotiales</taxon>
        <taxon>Aspergillaceae</taxon>
        <taxon>Penicillium</taxon>
    </lineage>
</organism>
<dbReference type="AlphaFoldDB" id="A0AAD6I1R1"/>
<protein>
    <recommendedName>
        <fullName evidence="3">Serum paraoxonase/arylesterase family protein</fullName>
    </recommendedName>
</protein>
<dbReference type="PANTHER" id="PTHR11799">
    <property type="entry name" value="PARAOXONASE"/>
    <property type="match status" value="1"/>
</dbReference>
<proteinExistence type="predicted"/>
<evidence type="ECO:0008006" key="3">
    <source>
        <dbReference type="Google" id="ProtNLM"/>
    </source>
</evidence>
<evidence type="ECO:0000313" key="2">
    <source>
        <dbReference type="Proteomes" id="UP001219568"/>
    </source>
</evidence>
<dbReference type="InterPro" id="IPR011042">
    <property type="entry name" value="6-blade_b-propeller_TolB-like"/>
</dbReference>
<accession>A0AAD6I1R1</accession>
<dbReference type="SUPFAM" id="SSF63829">
    <property type="entry name" value="Calcium-dependent phosphotriesterase"/>
    <property type="match status" value="1"/>
</dbReference>